<gene>
    <name evidence="1" type="ORF">Leucomu_03615</name>
</gene>
<accession>A0ABX5QDR8</accession>
<proteinExistence type="predicted"/>
<reference evidence="1 2" key="1">
    <citation type="submission" date="2019-01" db="EMBL/GenBank/DDBJ databases">
        <title>Leucobacter muris sp. nov. isolated from the nose of a laboratory mouse.</title>
        <authorList>
            <person name="Benga L."/>
            <person name="Sproeer C."/>
            <person name="Schumann P."/>
            <person name="Verbarg S."/>
            <person name="Bunk B."/>
            <person name="Engelhardt E."/>
            <person name="Benten P.M."/>
            <person name="Sager M."/>
        </authorList>
    </citation>
    <scope>NUCLEOTIDE SEQUENCE [LARGE SCALE GENOMIC DNA]</scope>
    <source>
        <strain evidence="1 2">DSM 101948</strain>
    </source>
</reference>
<organism evidence="1 2">
    <name type="scientific">Leucobacter muris</name>
    <dbReference type="NCBI Taxonomy" id="1935379"/>
    <lineage>
        <taxon>Bacteria</taxon>
        <taxon>Bacillati</taxon>
        <taxon>Actinomycetota</taxon>
        <taxon>Actinomycetes</taxon>
        <taxon>Micrococcales</taxon>
        <taxon>Microbacteriaceae</taxon>
        <taxon>Leucobacter</taxon>
    </lineage>
</organism>
<dbReference type="RefSeq" id="WP_128386379.1">
    <property type="nucleotide sequence ID" value="NZ_CP035037.1"/>
</dbReference>
<evidence type="ECO:0000313" key="1">
    <source>
        <dbReference type="EMBL" id="QAB17130.1"/>
    </source>
</evidence>
<evidence type="ECO:0000313" key="2">
    <source>
        <dbReference type="Proteomes" id="UP000285768"/>
    </source>
</evidence>
<protein>
    <recommendedName>
        <fullName evidence="3">Head-to-tail stopper</fullName>
    </recommendedName>
</protein>
<name>A0ABX5QDR8_9MICO</name>
<dbReference type="EMBL" id="CP035037">
    <property type="protein sequence ID" value="QAB17130.1"/>
    <property type="molecule type" value="Genomic_DNA"/>
</dbReference>
<dbReference type="Proteomes" id="UP000285768">
    <property type="component" value="Chromosome"/>
</dbReference>
<keyword evidence="2" id="KW-1185">Reference proteome</keyword>
<evidence type="ECO:0008006" key="3">
    <source>
        <dbReference type="Google" id="ProtNLM"/>
    </source>
</evidence>
<sequence length="112" mass="12638">MRRRITDYVDRLPYLADGTDELGDPVESWGPPESVGIYEFSPGGSIEPPTPGHDRVITTPTLYLPYGCPFKPRDRCEIDGGTYEVEGWPARWKHRRTGRTFGDTVNLKLVEG</sequence>